<keyword evidence="7" id="KW-1185">Reference proteome</keyword>
<gene>
    <name evidence="6" type="primary">wrbA</name>
    <name evidence="6" type="ORF">GCM10007852_08620</name>
</gene>
<reference evidence="6" key="1">
    <citation type="journal article" date="2014" name="Int. J. Syst. Evol. Microbiol.">
        <title>Complete genome sequence of Corynebacterium casei LMG S-19264T (=DSM 44701T), isolated from a smear-ripened cheese.</title>
        <authorList>
            <consortium name="US DOE Joint Genome Institute (JGI-PGF)"/>
            <person name="Walter F."/>
            <person name="Albersmeier A."/>
            <person name="Kalinowski J."/>
            <person name="Ruckert C."/>
        </authorList>
    </citation>
    <scope>NUCLEOTIDE SEQUENCE</scope>
    <source>
        <strain evidence="6">NBRC 110023</strain>
    </source>
</reference>
<organism evidence="6 7">
    <name type="scientific">Agaribacter marinus</name>
    <dbReference type="NCBI Taxonomy" id="1431249"/>
    <lineage>
        <taxon>Bacteria</taxon>
        <taxon>Pseudomonadati</taxon>
        <taxon>Pseudomonadota</taxon>
        <taxon>Gammaproteobacteria</taxon>
        <taxon>Alteromonadales</taxon>
        <taxon>Alteromonadaceae</taxon>
        <taxon>Agaribacter</taxon>
    </lineage>
</organism>
<keyword evidence="3" id="KW-0285">Flavoprotein</keyword>
<dbReference type="EMBL" id="BSOT01000005">
    <property type="protein sequence ID" value="GLR69954.1"/>
    <property type="molecule type" value="Genomic_DNA"/>
</dbReference>
<evidence type="ECO:0000256" key="1">
    <source>
        <dbReference type="ARBA" id="ARBA00001917"/>
    </source>
</evidence>
<protein>
    <submittedName>
        <fullName evidence="6">NAD(P)H quinone oxidoreductase</fullName>
    </submittedName>
</protein>
<dbReference type="Gene3D" id="3.40.50.360">
    <property type="match status" value="1"/>
</dbReference>
<proteinExistence type="inferred from homology"/>
<dbReference type="GO" id="GO:0010181">
    <property type="term" value="F:FMN binding"/>
    <property type="evidence" value="ECO:0007669"/>
    <property type="project" value="InterPro"/>
</dbReference>
<feature type="domain" description="Flavodoxin-like" evidence="5">
    <location>
        <begin position="6"/>
        <end position="191"/>
    </location>
</feature>
<dbReference type="FunFam" id="3.40.50.360:FF:000001">
    <property type="entry name" value="NAD(P)H dehydrogenase (Quinone) FQR1-like"/>
    <property type="match status" value="1"/>
</dbReference>
<reference evidence="6" key="2">
    <citation type="submission" date="2023-01" db="EMBL/GenBank/DDBJ databases">
        <title>Draft genome sequence of Agaribacter marinus strain NBRC 110023.</title>
        <authorList>
            <person name="Sun Q."/>
            <person name="Mori K."/>
        </authorList>
    </citation>
    <scope>NUCLEOTIDE SEQUENCE</scope>
    <source>
        <strain evidence="6">NBRC 110023</strain>
    </source>
</reference>
<dbReference type="AlphaFoldDB" id="A0AA37SXB7"/>
<dbReference type="RefSeq" id="WP_284216259.1">
    <property type="nucleotide sequence ID" value="NZ_BSOT01000005.1"/>
</dbReference>
<dbReference type="Pfam" id="PF03358">
    <property type="entry name" value="FMN_red"/>
    <property type="match status" value="1"/>
</dbReference>
<dbReference type="GO" id="GO:0003955">
    <property type="term" value="F:NAD(P)H dehydrogenase (quinone) activity"/>
    <property type="evidence" value="ECO:0007669"/>
    <property type="project" value="InterPro"/>
</dbReference>
<evidence type="ECO:0000256" key="3">
    <source>
        <dbReference type="ARBA" id="ARBA00022630"/>
    </source>
</evidence>
<dbReference type="NCBIfam" id="NF002999">
    <property type="entry name" value="PRK03767.1"/>
    <property type="match status" value="1"/>
</dbReference>
<sequence length="199" mass="21279">MTAVNIVVLYYSKHGSTFALAEAIARGAEQVGANVKLRTVPPVSDNLDCSASSIPNSGYPYISKHEIETCDGLALGSPTHFGNMAAPMKYFWDTTSDLWLKGSLVDKPACVFSSSSSMHGGQESTLLSMMLPLFHHGMLLLGLPYSEPNLHDTKSGGTPYGVTSVVQNTQHSTKLSDDELSLAIAMGKRLATTSKRQIG</sequence>
<dbReference type="InterPro" id="IPR008254">
    <property type="entry name" value="Flavodoxin/NO_synth"/>
</dbReference>
<accession>A0AA37SXB7</accession>
<dbReference type="Proteomes" id="UP001156601">
    <property type="component" value="Unassembled WGS sequence"/>
</dbReference>
<evidence type="ECO:0000256" key="4">
    <source>
        <dbReference type="ARBA" id="ARBA00022643"/>
    </source>
</evidence>
<dbReference type="InterPro" id="IPR001226">
    <property type="entry name" value="Flavodoxin_CS"/>
</dbReference>
<comment type="similarity">
    <text evidence="2">Belongs to the WrbA family.</text>
</comment>
<evidence type="ECO:0000256" key="2">
    <source>
        <dbReference type="ARBA" id="ARBA00006961"/>
    </source>
</evidence>
<name>A0AA37SXB7_9ALTE</name>
<dbReference type="InterPro" id="IPR010089">
    <property type="entry name" value="Flavoprotein_WrbA-like"/>
</dbReference>
<dbReference type="PANTHER" id="PTHR30546">
    <property type="entry name" value="FLAVODOXIN-RELATED PROTEIN WRBA-RELATED"/>
    <property type="match status" value="1"/>
</dbReference>
<dbReference type="PROSITE" id="PS50902">
    <property type="entry name" value="FLAVODOXIN_LIKE"/>
    <property type="match status" value="1"/>
</dbReference>
<keyword evidence="4" id="KW-0288">FMN</keyword>
<dbReference type="InterPro" id="IPR005025">
    <property type="entry name" value="FMN_Rdtase-like_dom"/>
</dbReference>
<dbReference type="InterPro" id="IPR029039">
    <property type="entry name" value="Flavoprotein-like_sf"/>
</dbReference>
<comment type="cofactor">
    <cofactor evidence="1">
        <name>FMN</name>
        <dbReference type="ChEBI" id="CHEBI:58210"/>
    </cofactor>
</comment>
<evidence type="ECO:0000259" key="5">
    <source>
        <dbReference type="PROSITE" id="PS50902"/>
    </source>
</evidence>
<dbReference type="NCBIfam" id="TIGR01755">
    <property type="entry name" value="flav_wrbA"/>
    <property type="match status" value="1"/>
</dbReference>
<dbReference type="GO" id="GO:0016020">
    <property type="term" value="C:membrane"/>
    <property type="evidence" value="ECO:0007669"/>
    <property type="project" value="TreeGrafter"/>
</dbReference>
<dbReference type="PROSITE" id="PS00201">
    <property type="entry name" value="FLAVODOXIN"/>
    <property type="match status" value="1"/>
</dbReference>
<evidence type="ECO:0000313" key="6">
    <source>
        <dbReference type="EMBL" id="GLR69954.1"/>
    </source>
</evidence>
<comment type="caution">
    <text evidence="6">The sequence shown here is derived from an EMBL/GenBank/DDBJ whole genome shotgun (WGS) entry which is preliminary data.</text>
</comment>
<evidence type="ECO:0000313" key="7">
    <source>
        <dbReference type="Proteomes" id="UP001156601"/>
    </source>
</evidence>
<dbReference type="SUPFAM" id="SSF52218">
    <property type="entry name" value="Flavoproteins"/>
    <property type="match status" value="1"/>
</dbReference>
<dbReference type="PANTHER" id="PTHR30546:SF23">
    <property type="entry name" value="FLAVOPROTEIN-LIKE PROTEIN YCP4-RELATED"/>
    <property type="match status" value="1"/>
</dbReference>
<dbReference type="GO" id="GO:0009055">
    <property type="term" value="F:electron transfer activity"/>
    <property type="evidence" value="ECO:0007669"/>
    <property type="project" value="InterPro"/>
</dbReference>